<evidence type="ECO:0000259" key="1">
    <source>
        <dbReference type="Pfam" id="PF01575"/>
    </source>
</evidence>
<dbReference type="AlphaFoldDB" id="A0A158J5K7"/>
<dbReference type="EMBL" id="FCON02000035">
    <property type="protein sequence ID" value="SAL64184.1"/>
    <property type="molecule type" value="Genomic_DNA"/>
</dbReference>
<dbReference type="Pfam" id="PF01575">
    <property type="entry name" value="MaoC_dehydratas"/>
    <property type="match status" value="1"/>
</dbReference>
<dbReference type="PANTHER" id="PTHR42993:SF1">
    <property type="entry name" value="MAOC-LIKE DEHYDRATASE DOMAIN-CONTAINING PROTEIN"/>
    <property type="match status" value="1"/>
</dbReference>
<protein>
    <submittedName>
        <fullName evidence="2">Dehydratase</fullName>
    </submittedName>
</protein>
<organism evidence="2 3">
    <name type="scientific">Caballeronia choica</name>
    <dbReference type="NCBI Taxonomy" id="326476"/>
    <lineage>
        <taxon>Bacteria</taxon>
        <taxon>Pseudomonadati</taxon>
        <taxon>Pseudomonadota</taxon>
        <taxon>Betaproteobacteria</taxon>
        <taxon>Burkholderiales</taxon>
        <taxon>Burkholderiaceae</taxon>
        <taxon>Caballeronia</taxon>
    </lineage>
</organism>
<reference evidence="2" key="1">
    <citation type="submission" date="2016-01" db="EMBL/GenBank/DDBJ databases">
        <authorList>
            <person name="Peeters C."/>
        </authorList>
    </citation>
    <scope>NUCLEOTIDE SEQUENCE [LARGE SCALE GENOMIC DNA]</scope>
    <source>
        <strain evidence="2">LMG 22940</strain>
    </source>
</reference>
<dbReference type="InterPro" id="IPR029069">
    <property type="entry name" value="HotDog_dom_sf"/>
</dbReference>
<dbReference type="PANTHER" id="PTHR42993">
    <property type="entry name" value="MAOC-LIKE DEHYDRATASE DOMAIN-CONTAINING PROTEIN"/>
    <property type="match status" value="1"/>
</dbReference>
<proteinExistence type="predicted"/>
<dbReference type="Gene3D" id="3.10.129.10">
    <property type="entry name" value="Hotdog Thioesterase"/>
    <property type="match status" value="1"/>
</dbReference>
<dbReference type="SUPFAM" id="SSF54637">
    <property type="entry name" value="Thioesterase/thiol ester dehydrase-isomerase"/>
    <property type="match status" value="1"/>
</dbReference>
<comment type="caution">
    <text evidence="2">The sequence shown here is derived from an EMBL/GenBank/DDBJ whole genome shotgun (WGS) entry which is preliminary data.</text>
</comment>
<evidence type="ECO:0000313" key="2">
    <source>
        <dbReference type="EMBL" id="SAL64184.1"/>
    </source>
</evidence>
<keyword evidence="3" id="KW-1185">Reference proteome</keyword>
<evidence type="ECO:0000313" key="3">
    <source>
        <dbReference type="Proteomes" id="UP000054770"/>
    </source>
</evidence>
<accession>A0A158J5K7</accession>
<dbReference type="OrthoDB" id="9801735at2"/>
<dbReference type="RefSeq" id="WP_125482956.1">
    <property type="nucleotide sequence ID" value="NZ_FCON02000035.1"/>
</dbReference>
<name>A0A158J5K7_9BURK</name>
<gene>
    <name evidence="2" type="ORF">AWB68_03481</name>
</gene>
<feature type="domain" description="MaoC-like" evidence="1">
    <location>
        <begin position="21"/>
        <end position="115"/>
    </location>
</feature>
<sequence length="163" mass="17739">MPILLRGIEGIQAYAGFNLGKSGWVEISQEMINAFASTTDDWDWLCVDEERAKRGPFGRTVAQSYLIVGMVVPMLQDVYLLEGIGHGLHHGIDRLRFPTPVPVDSCIRLDVTLKSAETDGEGLNLVLDCTMECDATQGPVLQADILYRVSQSSCDPVCPAVAG</sequence>
<dbReference type="InterPro" id="IPR002539">
    <property type="entry name" value="MaoC-like_dom"/>
</dbReference>
<dbReference type="Proteomes" id="UP000054770">
    <property type="component" value="Unassembled WGS sequence"/>
</dbReference>